<dbReference type="EMBL" id="DUJO01000037">
    <property type="protein sequence ID" value="HII74366.1"/>
    <property type="molecule type" value="Genomic_DNA"/>
</dbReference>
<dbReference type="PANTHER" id="PTHR37560">
    <property type="entry name" value="UPF0210 PROTEIN SPR0218"/>
    <property type="match status" value="1"/>
</dbReference>
<dbReference type="CDD" id="cd08025">
    <property type="entry name" value="RNR_PFL_like_DUF711"/>
    <property type="match status" value="1"/>
</dbReference>
<dbReference type="PANTHER" id="PTHR37560:SF1">
    <property type="entry name" value="UPF0210 PROTEIN MJ1665"/>
    <property type="match status" value="1"/>
</dbReference>
<dbReference type="OMA" id="AFHGIGE"/>
<organism evidence="2 3">
    <name type="scientific">Sulfurisphaera tokodaii</name>
    <dbReference type="NCBI Taxonomy" id="111955"/>
    <lineage>
        <taxon>Archaea</taxon>
        <taxon>Thermoproteota</taxon>
        <taxon>Thermoprotei</taxon>
        <taxon>Sulfolobales</taxon>
        <taxon>Sulfolobaceae</taxon>
        <taxon>Sulfurisphaera</taxon>
    </lineage>
</organism>
<accession>A0A832TGX3</accession>
<dbReference type="Gene3D" id="3.20.70.20">
    <property type="match status" value="1"/>
</dbReference>
<evidence type="ECO:0000313" key="2">
    <source>
        <dbReference type="EMBL" id="HII74366.1"/>
    </source>
</evidence>
<reference evidence="2" key="1">
    <citation type="journal article" date="2020" name="bioRxiv">
        <title>A rank-normalized archaeal taxonomy based on genome phylogeny resolves widespread incomplete and uneven classifications.</title>
        <authorList>
            <person name="Rinke C."/>
            <person name="Chuvochina M."/>
            <person name="Mussig A.J."/>
            <person name="Chaumeil P.-A."/>
            <person name="Waite D.W."/>
            <person name="Whitman W.B."/>
            <person name="Parks D.H."/>
            <person name="Hugenholtz P."/>
        </authorList>
    </citation>
    <scope>NUCLEOTIDE SEQUENCE</scope>
    <source>
        <strain evidence="2">UBA8838</strain>
    </source>
</reference>
<name>A0A832TGX3_9CREN</name>
<comment type="similarity">
    <text evidence="1">Belongs to the UPF0210 family.</text>
</comment>
<dbReference type="NCBIfam" id="NF003700">
    <property type="entry name" value="PRK05313.1"/>
    <property type="match status" value="1"/>
</dbReference>
<dbReference type="Pfam" id="PF05167">
    <property type="entry name" value="DUF711"/>
    <property type="match status" value="1"/>
</dbReference>
<evidence type="ECO:0000313" key="3">
    <source>
        <dbReference type="Proteomes" id="UP000646844"/>
    </source>
</evidence>
<dbReference type="InterPro" id="IPR007841">
    <property type="entry name" value="UPF0210"/>
</dbReference>
<comment type="caution">
    <text evidence="2">The sequence shown here is derived from an EMBL/GenBank/DDBJ whole genome shotgun (WGS) entry which is preliminary data.</text>
</comment>
<evidence type="ECO:0000256" key="1">
    <source>
        <dbReference type="HAMAP-Rule" id="MF_01221"/>
    </source>
</evidence>
<dbReference type="GeneID" id="1458136"/>
<dbReference type="AlphaFoldDB" id="A0A832TGX3"/>
<gene>
    <name evidence="2" type="ORF">HA332_08350</name>
</gene>
<dbReference type="Proteomes" id="UP000646844">
    <property type="component" value="Unassembled WGS sequence"/>
</dbReference>
<dbReference type="SUPFAM" id="SSF51998">
    <property type="entry name" value="PFL-like glycyl radical enzymes"/>
    <property type="match status" value="1"/>
</dbReference>
<dbReference type="HAMAP" id="MF_01221">
    <property type="entry name" value="UPF0210"/>
    <property type="match status" value="1"/>
</dbReference>
<proteinExistence type="inferred from homology"/>
<protein>
    <recommendedName>
        <fullName evidence="1">UPF0210 protein HA332_08350</fullName>
    </recommendedName>
</protein>
<dbReference type="SMR" id="A0A832TGX3"/>
<sequence length="445" mass="48016">MKYSAEEIIEVYQMLNEEDLDIRSVTLSINTLFAISDDLDKSLKKLEEINNFLERFSKIVDEVGSKYGIRIVTKRVSVSPIQFFLEVLDEKDGIELAKYLDRIAERNNIDYISGYSAFADKGFTRGSLRVLKTLTDALNKTKRLAGMINAASTMSGMNIDAIKIFVDRIFEIPPESSSRTAIMSNVPPDSPFVPSAHHGMGMPEATINVAVSGPGVIKAAIERSKPKTLQELHDIIKRAAFKITRLGELVGRTVAENMGINFTTVDLSLAPSPKVGDSVAEIIETMGIEKIGGHGSLAALAILMDAVKKGGAMATSSVGGLSSAFIPVSEDAVMSERSLEGYIDFYTLIALSSVCNSGIDMVGVSKSQGKDKVIGLISDILALGISLNKILGARIIPIDSPPGSYIDLGGLLGKIVVMKLKDVNVSKFTSYRGFIPSTVKRLELG</sequence>
<dbReference type="RefSeq" id="WP_010978189.1">
    <property type="nucleotide sequence ID" value="NZ_BAABQO010000002.1"/>
</dbReference>